<feature type="transmembrane region" description="Helical" evidence="1">
    <location>
        <begin position="162"/>
        <end position="182"/>
    </location>
</feature>
<keyword evidence="3" id="KW-1185">Reference proteome</keyword>
<feature type="transmembrane region" description="Helical" evidence="1">
    <location>
        <begin position="82"/>
        <end position="101"/>
    </location>
</feature>
<protein>
    <recommendedName>
        <fullName evidence="4">DNA gyrase subunit B</fullName>
    </recommendedName>
</protein>
<dbReference type="AlphaFoldDB" id="A0A9X2BIP6"/>
<sequence length="191" mass="21863">MGKLLTALSAITLLAYPFAVYFGIEQFGIQIIGLILIALFAIRIVSASKAKLKELKQLAWITGITGVCLTMFGLLFKQYGWLTFYPVIVNACMFTLFFQSLRQPQTIIERLARLQEPDLPLRGIIYTRKVTKVWCGFFILNGSIALYTCFQSLEVWTLYNGFISYLCIGVLFAAEWVIRVWVRKRAEHQTK</sequence>
<feature type="transmembrane region" description="Helical" evidence="1">
    <location>
        <begin position="130"/>
        <end position="150"/>
    </location>
</feature>
<proteinExistence type="predicted"/>
<evidence type="ECO:0000313" key="3">
    <source>
        <dbReference type="Proteomes" id="UP001139559"/>
    </source>
</evidence>
<keyword evidence="1" id="KW-1133">Transmembrane helix</keyword>
<dbReference type="EMBL" id="JAJHVV010000008">
    <property type="protein sequence ID" value="MCK6264365.1"/>
    <property type="molecule type" value="Genomic_DNA"/>
</dbReference>
<evidence type="ECO:0000256" key="1">
    <source>
        <dbReference type="SAM" id="Phobius"/>
    </source>
</evidence>
<accession>A0A9X2BIP6</accession>
<organism evidence="2 3">
    <name type="scientific">Vibrio amylolyticus</name>
    <dbReference type="NCBI Taxonomy" id="2847292"/>
    <lineage>
        <taxon>Bacteria</taxon>
        <taxon>Pseudomonadati</taxon>
        <taxon>Pseudomonadota</taxon>
        <taxon>Gammaproteobacteria</taxon>
        <taxon>Vibrionales</taxon>
        <taxon>Vibrionaceae</taxon>
        <taxon>Vibrio</taxon>
    </lineage>
</organism>
<dbReference type="RefSeq" id="WP_248009443.1">
    <property type="nucleotide sequence ID" value="NZ_JAJHVV010000008.1"/>
</dbReference>
<dbReference type="Proteomes" id="UP001139559">
    <property type="component" value="Unassembled WGS sequence"/>
</dbReference>
<comment type="caution">
    <text evidence="2">The sequence shown here is derived from an EMBL/GenBank/DDBJ whole genome shotgun (WGS) entry which is preliminary data.</text>
</comment>
<keyword evidence="1" id="KW-0472">Membrane</keyword>
<feature type="transmembrane region" description="Helical" evidence="1">
    <location>
        <begin position="58"/>
        <end position="76"/>
    </location>
</feature>
<evidence type="ECO:0000313" key="2">
    <source>
        <dbReference type="EMBL" id="MCK6264365.1"/>
    </source>
</evidence>
<name>A0A9X2BIP6_9VIBR</name>
<keyword evidence="1" id="KW-0812">Transmembrane</keyword>
<gene>
    <name evidence="2" type="ORF">KP803_13875</name>
</gene>
<reference evidence="2" key="1">
    <citation type="submission" date="2021-11" db="EMBL/GenBank/DDBJ databases">
        <title>Vibrio ZSDE26 sp. nov. and Vibrio ZSDZ34 sp. nov., isolated from coastal seawater in Qingdao.</title>
        <authorList>
            <person name="Zhang P."/>
        </authorList>
    </citation>
    <scope>NUCLEOTIDE SEQUENCE</scope>
    <source>
        <strain evidence="2">ZSDE26</strain>
    </source>
</reference>
<feature type="transmembrane region" description="Helical" evidence="1">
    <location>
        <begin position="29"/>
        <end position="46"/>
    </location>
</feature>
<evidence type="ECO:0008006" key="4">
    <source>
        <dbReference type="Google" id="ProtNLM"/>
    </source>
</evidence>